<protein>
    <submittedName>
        <fullName evidence="1">Uncharacterized protein</fullName>
    </submittedName>
</protein>
<sequence length="265" mass="31848">MNTIILEDGYNTDYIYSLIIAIFHNKGNAYQLLNNDCNNSNTYYLQEYIKYKILDKINNKISITTEVINKLRMFLYNSGWLKDSEKYIFDKCDIHEFYIFLVSQMLENKIICSHIDTKKNISIKKTFDLIELNDNHFNDHNNLSFALNNWIDNNYDETYFKFEEIPIFIPIYINLTNPIIINIMESINFTKNYDKTQKTLVWDFESLICYDNENKYYYVVKQWDANNFCIFSDKQMPSQYKVCIDDKDKIYKIAKSIKFVIYNIS</sequence>
<evidence type="ECO:0000313" key="1">
    <source>
        <dbReference type="EMBL" id="QHT21772.1"/>
    </source>
</evidence>
<reference evidence="1" key="1">
    <citation type="journal article" date="2020" name="Nature">
        <title>Giant virus diversity and host interactions through global metagenomics.</title>
        <authorList>
            <person name="Schulz F."/>
            <person name="Roux S."/>
            <person name="Paez-Espino D."/>
            <person name="Jungbluth S."/>
            <person name="Walsh D.A."/>
            <person name="Denef V.J."/>
            <person name="McMahon K.D."/>
            <person name="Konstantinidis K.T."/>
            <person name="Eloe-Fadrosh E.A."/>
            <person name="Kyrpides N.C."/>
            <person name="Woyke T."/>
        </authorList>
    </citation>
    <scope>NUCLEOTIDE SEQUENCE</scope>
    <source>
        <strain evidence="1">GVMAG-M-3300023179-103</strain>
    </source>
</reference>
<proteinExistence type="predicted"/>
<organism evidence="1">
    <name type="scientific">viral metagenome</name>
    <dbReference type="NCBI Taxonomy" id="1070528"/>
    <lineage>
        <taxon>unclassified sequences</taxon>
        <taxon>metagenomes</taxon>
        <taxon>organismal metagenomes</taxon>
    </lineage>
</organism>
<name>A0A6C0DZ77_9ZZZZ</name>
<dbReference type="AlphaFoldDB" id="A0A6C0DZ77"/>
<dbReference type="EMBL" id="MN739697">
    <property type="protein sequence ID" value="QHT21772.1"/>
    <property type="molecule type" value="Genomic_DNA"/>
</dbReference>
<dbReference type="Gene3D" id="3.90.70.10">
    <property type="entry name" value="Cysteine proteinases"/>
    <property type="match status" value="1"/>
</dbReference>
<accession>A0A6C0DZ77</accession>